<dbReference type="InterPro" id="IPR011989">
    <property type="entry name" value="ARM-like"/>
</dbReference>
<feature type="domain" description="DUF2428" evidence="4">
    <location>
        <begin position="966"/>
        <end position="1233"/>
    </location>
</feature>
<dbReference type="InterPro" id="IPR056842">
    <property type="entry name" value="THADA-like_TPR_C"/>
</dbReference>
<feature type="coiled-coil region" evidence="3">
    <location>
        <begin position="902"/>
        <end position="929"/>
    </location>
</feature>
<feature type="domain" description="tRNA (32-2'-O)-methyltransferase regulator THADA-like C-terminal TPR repeats region" evidence="6">
    <location>
        <begin position="1235"/>
        <end position="1399"/>
    </location>
</feature>
<dbReference type="KEGG" id="aten:116299577"/>
<evidence type="ECO:0000259" key="6">
    <source>
        <dbReference type="Pfam" id="PF25151"/>
    </source>
</evidence>
<dbReference type="Pfam" id="PF25150">
    <property type="entry name" value="TPR_Trm732"/>
    <property type="match status" value="1"/>
</dbReference>
<dbReference type="Pfam" id="PF10350">
    <property type="entry name" value="DUF2428"/>
    <property type="match status" value="1"/>
</dbReference>
<dbReference type="Pfam" id="PF25151">
    <property type="entry name" value="TPR_Trm732_C"/>
    <property type="match status" value="1"/>
</dbReference>
<comment type="similarity">
    <text evidence="1">Belongs to the THADA family.</text>
</comment>
<evidence type="ECO:0000256" key="1">
    <source>
        <dbReference type="ARBA" id="ARBA00010409"/>
    </source>
</evidence>
<dbReference type="GeneID" id="116299577"/>
<keyword evidence="2" id="KW-0819">tRNA processing</keyword>
<keyword evidence="3" id="KW-0175">Coiled coil</keyword>
<evidence type="ECO:0000313" key="7">
    <source>
        <dbReference type="Proteomes" id="UP000515163"/>
    </source>
</evidence>
<sequence length="1922" mass="215810">MDKQFSLDLVLRKLDDFKEKSCKHWLTIYTILGDLLRQSAQKKRMILLDRLHVEVSNLRKFSTKNEGEVPHDQQCLQEFARLMSEMFASNILCPKMNQRIIKIIQSVYAICPDVTKEEITKQIDAILSSESEDNSTQTLQNVIIIVESWSLGRQCIEEKFEKVLEITAEWCDKIIDKLEESRKTNIVNYQDTLLLVIKAVLQMFQHFSSKFRQLSQSEVSQAKQELKTLISLLVCVLFSKILVKECLLLAGTALSLLLNSETDESQVINTIIQLLDHTEDKKSPSAESVITICNLETNLPVAGYSPLTRITILHAFITTSRKEILLHDAINGRPFLVSILFGKVHKICKEEINPVIHYLAYEVIKSLMHRIKQLLEDICQKDSQRLFGCDSIFTSQILEHVWDSLEDPVEGVSIAGRGIFGLFLDVHDGEHYILKDEETFRAQFYESIVDKVLAVPWQVKTRYGLICELLPHVTLEQVFNKRPSLLEEMAYCLKSNQLSSASTEAFKTLLLHKRTGKIDSCGSQVDKPFNLQWKNILLKSLTSENPLLAQHTRQYWLPCVLKNVPDALDQMLRDLHSNGGHQSRVVSAHLAILKAARSLGVMESKQLDEELLTSALEDAEDTIRLDALGVLSCSSKTSESLSEIELGLLRNFLCHNLNIACPSFRQDLFVAMRKILSRIRDSCLSELKRCYPKIFKNHSLGVNELQALSVQSDLVHALEFVEWTMTFMVNSLLPGANYQRQKTALELISIIFDTFAVKGNPDKRKGQAPESTIVLMKFSEAKGLWSFYSPRNIHVLLGCLQSSHSDIRELSLNILRHHFSGPLTGLDKSKGDSQFAVDLMNEASQLICSPKAQESESGAVICQLLFERYVVLLDWEVKDIFSDPSAQSQRDADSKERGNHCVQFLSELLAEAERQLSSAKDNIAVAAEKYPIHGILLTLCRCISSYLDTITCPQISQPTFQSFKTILQRTVQVTIEVIDFLLGVLSRKQDSENVVCGASFAGLGEAVEDAISVNSLTDDTTLSQQHQKEFIMSCCFLSIKFGCQLLSNIVEKVSSSGSEDSRFASLLPSSDLTAIGEIFIKIFTHCRLTGILLSCKVSLTIVSRRLSESSIECVYSLPRQWIRNVIDSISGQGAASSVTRRSAGLPVLVVNILASESPNKRQQSVKYCLDKLLNVAFKPIPEVVDQTTDLPQVHAMNILRLLYQDTALGNDVLCYTEQGLVLAVQGFASPLWSIRNAATQLFGSLVLRVLGHKRGLQDENQFNSISARDFFKRFSSLRSFFLEQLRSFSSDTNTQPMSTPCTAVLKPELFPILTLFSKLRPATSDIEESLLSDFIPFLTPLSSSPVYAVRSLAAQALVPFIPIEGFVRKAVELLTTIPSSPQSVSQNTLHGTLLQVHHLVDAMATNSHVTIETGLVLKELQNRLWLGTDLNPCALTKAEYLNILMELAPMASKKADDDLRSLIEHVTLKTNYNYPVQVGLPYLHRALSASALDLVTSEFWSEGSEDSNYSSVIKTCLHSKERETRIASLGHLHHVLQNKTRLTRHDLDEVLTSLITMETDQQCLLLALDCFNDVCTRSDEIMLKGCEQLWVSLLSFTRGSRGSSVQSKAITALSILVYFVFKNLVDQSQMASMATDWSKAISECSMPGKPEPVRNGAARGLGIAGEEVLHFAEKRQGKEYQNLDKIMETAVRIFKTGIMLLEDEQDDVRIAASHFGAKIRHRHGNVNDISSITCSVAITSIFEYMSRVFWWSPPVWVTMVTILHGRCSVMELLTEYTKSRHILFEQEDCNLYAEPFITAQLSCRHLKLIADQISSSKDEQTREIKKQYQEWLQSEAQRLLSDIKTLKNSGIKDTGSLQSPKMFTLRYRLVMMGDVIAHVISSLGNSSLPINDSLKQEIKTLLSDVGKNSVGSHPILHESTFS</sequence>
<protein>
    <submittedName>
        <fullName evidence="8">Thyroid adenoma-associated protein homolog</fullName>
    </submittedName>
</protein>
<evidence type="ECO:0000256" key="3">
    <source>
        <dbReference type="SAM" id="Coils"/>
    </source>
</evidence>
<dbReference type="InterPro" id="IPR019442">
    <property type="entry name" value="THADA/TRM732_DUF2428"/>
</dbReference>
<evidence type="ECO:0000259" key="5">
    <source>
        <dbReference type="Pfam" id="PF25150"/>
    </source>
</evidence>
<gene>
    <name evidence="8" type="primary">LOC116299577</name>
</gene>
<dbReference type="Gene3D" id="1.25.10.10">
    <property type="entry name" value="Leucine-rich Repeat Variant"/>
    <property type="match status" value="1"/>
</dbReference>
<evidence type="ECO:0000313" key="8">
    <source>
        <dbReference type="RefSeq" id="XP_031564111.1"/>
    </source>
</evidence>
<dbReference type="PANTHER" id="PTHR14387:SF0">
    <property type="entry name" value="DUF2428 DOMAIN-CONTAINING PROTEIN"/>
    <property type="match status" value="1"/>
</dbReference>
<dbReference type="SUPFAM" id="SSF48371">
    <property type="entry name" value="ARM repeat"/>
    <property type="match status" value="3"/>
</dbReference>
<dbReference type="Proteomes" id="UP000515163">
    <property type="component" value="Unplaced"/>
</dbReference>
<dbReference type="InterPro" id="IPR056843">
    <property type="entry name" value="THADA-like_TPR"/>
</dbReference>
<proteinExistence type="inferred from homology"/>
<dbReference type="PANTHER" id="PTHR14387">
    <property type="entry name" value="THADA/DEATH RECEPTOR INTERACTING PROTEIN"/>
    <property type="match status" value="1"/>
</dbReference>
<dbReference type="InParanoid" id="A0A6P8IAA9"/>
<evidence type="ECO:0000259" key="4">
    <source>
        <dbReference type="Pfam" id="PF10350"/>
    </source>
</evidence>
<organism evidence="7 8">
    <name type="scientific">Actinia tenebrosa</name>
    <name type="common">Australian red waratah sea anemone</name>
    <dbReference type="NCBI Taxonomy" id="6105"/>
    <lineage>
        <taxon>Eukaryota</taxon>
        <taxon>Metazoa</taxon>
        <taxon>Cnidaria</taxon>
        <taxon>Anthozoa</taxon>
        <taxon>Hexacorallia</taxon>
        <taxon>Actiniaria</taxon>
        <taxon>Actiniidae</taxon>
        <taxon>Actinia</taxon>
    </lineage>
</organism>
<feature type="domain" description="tRNA (32-2'-O)-methyltransferase regulator THADA-like TPR repeats region" evidence="5">
    <location>
        <begin position="533"/>
        <end position="808"/>
    </location>
</feature>
<dbReference type="RefSeq" id="XP_031564111.1">
    <property type="nucleotide sequence ID" value="XM_031708251.1"/>
</dbReference>
<evidence type="ECO:0000256" key="2">
    <source>
        <dbReference type="ARBA" id="ARBA00022694"/>
    </source>
</evidence>
<reference evidence="8" key="1">
    <citation type="submission" date="2025-08" db="UniProtKB">
        <authorList>
            <consortium name="RefSeq"/>
        </authorList>
    </citation>
    <scope>IDENTIFICATION</scope>
    <source>
        <tissue evidence="8">Tentacle</tissue>
    </source>
</reference>
<dbReference type="InterPro" id="IPR016024">
    <property type="entry name" value="ARM-type_fold"/>
</dbReference>
<dbReference type="OrthoDB" id="73997at2759"/>
<dbReference type="GO" id="GO:0005829">
    <property type="term" value="C:cytosol"/>
    <property type="evidence" value="ECO:0007669"/>
    <property type="project" value="TreeGrafter"/>
</dbReference>
<accession>A0A6P8IAA9</accession>
<dbReference type="GO" id="GO:0030488">
    <property type="term" value="P:tRNA methylation"/>
    <property type="evidence" value="ECO:0007669"/>
    <property type="project" value="TreeGrafter"/>
</dbReference>
<keyword evidence="7" id="KW-1185">Reference proteome</keyword>
<dbReference type="InterPro" id="IPR051954">
    <property type="entry name" value="tRNA_methyltransferase_THADA"/>
</dbReference>
<name>A0A6P8IAA9_ACTTE</name>